<reference evidence="7 8" key="1">
    <citation type="journal article" date="2020" name="ISME J.">
        <title>Uncovering the hidden diversity of litter-decomposition mechanisms in mushroom-forming fungi.</title>
        <authorList>
            <person name="Floudas D."/>
            <person name="Bentzer J."/>
            <person name="Ahren D."/>
            <person name="Johansson T."/>
            <person name="Persson P."/>
            <person name="Tunlid A."/>
        </authorList>
    </citation>
    <scope>NUCLEOTIDE SEQUENCE [LARGE SCALE GENOMIC DNA]</scope>
    <source>
        <strain evidence="7 8">CBS 291.85</strain>
    </source>
</reference>
<dbReference type="Pfam" id="PF01753">
    <property type="entry name" value="zf-MYND"/>
    <property type="match status" value="1"/>
</dbReference>
<gene>
    <name evidence="7" type="ORF">D9758_007437</name>
</gene>
<evidence type="ECO:0000256" key="3">
    <source>
        <dbReference type="ARBA" id="ARBA00022833"/>
    </source>
</evidence>
<dbReference type="AlphaFoldDB" id="A0A8H5LHF3"/>
<protein>
    <recommendedName>
        <fullName evidence="6">MYND-type domain-containing protein</fullName>
    </recommendedName>
</protein>
<keyword evidence="3" id="KW-0862">Zinc</keyword>
<proteinExistence type="predicted"/>
<feature type="region of interest" description="Disordered" evidence="5">
    <location>
        <begin position="610"/>
        <end position="635"/>
    </location>
</feature>
<dbReference type="Proteomes" id="UP000559256">
    <property type="component" value="Unassembled WGS sequence"/>
</dbReference>
<dbReference type="Gene3D" id="6.10.140.2220">
    <property type="match status" value="1"/>
</dbReference>
<evidence type="ECO:0000256" key="5">
    <source>
        <dbReference type="SAM" id="MobiDB-lite"/>
    </source>
</evidence>
<dbReference type="GO" id="GO:0008270">
    <property type="term" value="F:zinc ion binding"/>
    <property type="evidence" value="ECO:0007669"/>
    <property type="project" value="UniProtKB-KW"/>
</dbReference>
<keyword evidence="8" id="KW-1185">Reference proteome</keyword>
<evidence type="ECO:0000256" key="1">
    <source>
        <dbReference type="ARBA" id="ARBA00022723"/>
    </source>
</evidence>
<dbReference type="SUPFAM" id="SSF144232">
    <property type="entry name" value="HIT/MYND zinc finger-like"/>
    <property type="match status" value="1"/>
</dbReference>
<dbReference type="InterPro" id="IPR002893">
    <property type="entry name" value="Znf_MYND"/>
</dbReference>
<organism evidence="7 8">
    <name type="scientific">Tetrapyrgos nigripes</name>
    <dbReference type="NCBI Taxonomy" id="182062"/>
    <lineage>
        <taxon>Eukaryota</taxon>
        <taxon>Fungi</taxon>
        <taxon>Dikarya</taxon>
        <taxon>Basidiomycota</taxon>
        <taxon>Agaricomycotina</taxon>
        <taxon>Agaricomycetes</taxon>
        <taxon>Agaricomycetidae</taxon>
        <taxon>Agaricales</taxon>
        <taxon>Marasmiineae</taxon>
        <taxon>Marasmiaceae</taxon>
        <taxon>Tetrapyrgos</taxon>
    </lineage>
</organism>
<evidence type="ECO:0000313" key="7">
    <source>
        <dbReference type="EMBL" id="KAF5357605.1"/>
    </source>
</evidence>
<keyword evidence="2 4" id="KW-0863">Zinc-finger</keyword>
<accession>A0A8H5LHF3</accession>
<evidence type="ECO:0000256" key="2">
    <source>
        <dbReference type="ARBA" id="ARBA00022771"/>
    </source>
</evidence>
<dbReference type="OrthoDB" id="3007465at2759"/>
<evidence type="ECO:0000313" key="8">
    <source>
        <dbReference type="Proteomes" id="UP000559256"/>
    </source>
</evidence>
<sequence length="647" mass="74707">MSPFRKPPSLDDFKRLPRYKLLPKIKLMVEKEDPPQALLLLNQIISTSESADELLKALSILMHHLRYSPSEIPREKLKELNVFVLTHIPASGDAGDHPDRLYLAQIYRSLEGIGQIAEHKLFTKRVQAALREKWPRIFEWLSFLLDIISQPGSVCDFGGIQRLGPAVMDALTLPGRIVDVICTFPNGIPWVVGWWIRIGESDIFNVELIDKWQDVVFRLVEHSPTSFTDAINAIDLKFASLVMQALFTCSQSAAHFTKFHLPLEYLIILAYYSPKFRVAFLSLDSIHWVSVLFQRVVSSVPQMHRSQNLLTMYRCLDAVFQYLIETFRVRGHTAVIEALKTRLFWSMIHSIPWLFGHGIRDPRLETLRQHYSGLLDVIGCHAIYHSVLKVLAVSVRKMEGQEYERYIEQVPSGSDAHRRWYGLKRDVEEFMQLREDWKQDPIQSQTCPGCIESDESDHCLRYRCSQCLQMYYCSKRCQKKDWKNHRAFCKKLYDVRASGAIPPLDALDQSFKDFLIDRVIRRSFDKATKLEESYRVANPSYPSNQLLVHALQLESVPIRHNVITFKEAQAFVTPEQWDNRLVTVTGPKDQWYLVTYRERGQKMLKLTCSRPKITGDSSRREPAQNDTRPGLEANSRLPVVVEGGSCA</sequence>
<dbReference type="PROSITE" id="PS50865">
    <property type="entry name" value="ZF_MYND_2"/>
    <property type="match status" value="1"/>
</dbReference>
<keyword evidence="1" id="KW-0479">Metal-binding</keyword>
<evidence type="ECO:0000256" key="4">
    <source>
        <dbReference type="PROSITE-ProRule" id="PRU00134"/>
    </source>
</evidence>
<name>A0A8H5LHF3_9AGAR</name>
<comment type="caution">
    <text evidence="7">The sequence shown here is derived from an EMBL/GenBank/DDBJ whole genome shotgun (WGS) entry which is preliminary data.</text>
</comment>
<dbReference type="EMBL" id="JAACJM010000050">
    <property type="protein sequence ID" value="KAF5357605.1"/>
    <property type="molecule type" value="Genomic_DNA"/>
</dbReference>
<evidence type="ECO:0000259" key="6">
    <source>
        <dbReference type="PROSITE" id="PS50865"/>
    </source>
</evidence>
<feature type="domain" description="MYND-type" evidence="6">
    <location>
        <begin position="447"/>
        <end position="489"/>
    </location>
</feature>
<dbReference type="PROSITE" id="PS01360">
    <property type="entry name" value="ZF_MYND_1"/>
    <property type="match status" value="1"/>
</dbReference>